<dbReference type="GO" id="GO:0016020">
    <property type="term" value="C:membrane"/>
    <property type="evidence" value="ECO:0007669"/>
    <property type="project" value="UniProtKB-SubCell"/>
</dbReference>
<evidence type="ECO:0000256" key="5">
    <source>
        <dbReference type="SAM" id="Phobius"/>
    </source>
</evidence>
<comment type="subcellular location">
    <subcellularLocation>
        <location evidence="1">Membrane</location>
        <topology evidence="1">Multi-pass membrane protein</topology>
    </subcellularLocation>
</comment>
<feature type="transmembrane region" description="Helical" evidence="5">
    <location>
        <begin position="71"/>
        <end position="89"/>
    </location>
</feature>
<accession>A0A0C1FHC2</accession>
<dbReference type="AlphaFoldDB" id="A0A0C1FHC2"/>
<feature type="domain" description="GtrA/DPMS transmembrane" evidence="6">
    <location>
        <begin position="12"/>
        <end position="122"/>
    </location>
</feature>
<dbReference type="OrthoDB" id="961506at2"/>
<evidence type="ECO:0000259" key="6">
    <source>
        <dbReference type="Pfam" id="PF04138"/>
    </source>
</evidence>
<reference evidence="7 8" key="1">
    <citation type="submission" date="2014-10" db="EMBL/GenBank/DDBJ databases">
        <title>Pedobacter Kyungheensis.</title>
        <authorList>
            <person name="Anderson B.M."/>
            <person name="Newman J.D."/>
        </authorList>
    </citation>
    <scope>NUCLEOTIDE SEQUENCE [LARGE SCALE GENOMIC DNA]</scope>
    <source>
        <strain evidence="7 8">KACC 16221</strain>
    </source>
</reference>
<dbReference type="Proteomes" id="UP000031246">
    <property type="component" value="Unassembled WGS sequence"/>
</dbReference>
<gene>
    <name evidence="7" type="ORF">OC25_17115</name>
</gene>
<feature type="transmembrane region" description="Helical" evidence="5">
    <location>
        <begin position="95"/>
        <end position="115"/>
    </location>
</feature>
<dbReference type="Pfam" id="PF04138">
    <property type="entry name" value="GtrA_DPMS_TM"/>
    <property type="match status" value="1"/>
</dbReference>
<name>A0A0C1FHC2_9SPHI</name>
<comment type="caution">
    <text evidence="7">The sequence shown here is derived from an EMBL/GenBank/DDBJ whole genome shotgun (WGS) entry which is preliminary data.</text>
</comment>
<sequence>MLTFLKAQASSLTASATDFLVTALTVSIFGWWYLAGSITGTVAGGLVNFYINRNWVFNAGRAEVRQQMIRYMLVWVGNLLLVTLFVYLLTHFFKLNYLFSKIAVSVVIGISYNYYMQKQFIFPLK</sequence>
<feature type="transmembrane region" description="Helical" evidence="5">
    <location>
        <begin position="32"/>
        <end position="51"/>
    </location>
</feature>
<dbReference type="EMBL" id="JSYN01000020">
    <property type="protein sequence ID" value="KIA92392.1"/>
    <property type="molecule type" value="Genomic_DNA"/>
</dbReference>
<dbReference type="RefSeq" id="WP_039478501.1">
    <property type="nucleotide sequence ID" value="NZ_JSYN01000020.1"/>
</dbReference>
<evidence type="ECO:0000256" key="2">
    <source>
        <dbReference type="ARBA" id="ARBA00022692"/>
    </source>
</evidence>
<evidence type="ECO:0000256" key="4">
    <source>
        <dbReference type="ARBA" id="ARBA00023136"/>
    </source>
</evidence>
<organism evidence="7 8">
    <name type="scientific">Pedobacter kyungheensis</name>
    <dbReference type="NCBI Taxonomy" id="1069985"/>
    <lineage>
        <taxon>Bacteria</taxon>
        <taxon>Pseudomonadati</taxon>
        <taxon>Bacteroidota</taxon>
        <taxon>Sphingobacteriia</taxon>
        <taxon>Sphingobacteriales</taxon>
        <taxon>Sphingobacteriaceae</taxon>
        <taxon>Pedobacter</taxon>
    </lineage>
</organism>
<protein>
    <recommendedName>
        <fullName evidence="6">GtrA/DPMS transmembrane domain-containing protein</fullName>
    </recommendedName>
</protein>
<evidence type="ECO:0000256" key="3">
    <source>
        <dbReference type="ARBA" id="ARBA00022989"/>
    </source>
</evidence>
<dbReference type="GO" id="GO:0000271">
    <property type="term" value="P:polysaccharide biosynthetic process"/>
    <property type="evidence" value="ECO:0007669"/>
    <property type="project" value="InterPro"/>
</dbReference>
<keyword evidence="8" id="KW-1185">Reference proteome</keyword>
<proteinExistence type="predicted"/>
<evidence type="ECO:0000313" key="7">
    <source>
        <dbReference type="EMBL" id="KIA92392.1"/>
    </source>
</evidence>
<keyword evidence="2 5" id="KW-0812">Transmembrane</keyword>
<evidence type="ECO:0000313" key="8">
    <source>
        <dbReference type="Proteomes" id="UP000031246"/>
    </source>
</evidence>
<evidence type="ECO:0000256" key="1">
    <source>
        <dbReference type="ARBA" id="ARBA00004141"/>
    </source>
</evidence>
<keyword evidence="3 5" id="KW-1133">Transmembrane helix</keyword>
<keyword evidence="4 5" id="KW-0472">Membrane</keyword>
<dbReference type="InterPro" id="IPR007267">
    <property type="entry name" value="GtrA_DPMS_TM"/>
</dbReference>